<dbReference type="GO" id="GO:0010436">
    <property type="term" value="F:carotenoid dioxygenase activity"/>
    <property type="evidence" value="ECO:0007669"/>
    <property type="project" value="TreeGrafter"/>
</dbReference>
<evidence type="ECO:0000256" key="4">
    <source>
        <dbReference type="ARBA" id="ARBA00023004"/>
    </source>
</evidence>
<evidence type="ECO:0000256" key="5">
    <source>
        <dbReference type="PIRSR" id="PIRSR604294-1"/>
    </source>
</evidence>
<evidence type="ECO:0000256" key="1">
    <source>
        <dbReference type="ARBA" id="ARBA00006787"/>
    </source>
</evidence>
<gene>
    <name evidence="7" type="primary">CSON002372</name>
</gene>
<protein>
    <submittedName>
        <fullName evidence="7">CSON002372 protein</fullName>
    </submittedName>
</protein>
<proteinExistence type="inferred from homology"/>
<evidence type="ECO:0000313" key="6">
    <source>
        <dbReference type="EMBL" id="SSX00340.1"/>
    </source>
</evidence>
<dbReference type="InterPro" id="IPR004294">
    <property type="entry name" value="Carotenoid_Oase"/>
</dbReference>
<accession>A0A336LS11</accession>
<dbReference type="PANTHER" id="PTHR10543">
    <property type="entry name" value="BETA-CAROTENE DIOXYGENASE"/>
    <property type="match status" value="1"/>
</dbReference>
<reference evidence="6" key="1">
    <citation type="submission" date="2018-04" db="EMBL/GenBank/DDBJ databases">
        <authorList>
            <person name="Go L.Y."/>
            <person name="Mitchell J.A."/>
        </authorList>
    </citation>
    <scope>NUCLEOTIDE SEQUENCE</scope>
    <source>
        <tissue evidence="6">Whole organism</tissue>
    </source>
</reference>
<keyword evidence="4 5" id="KW-0408">Iron</keyword>
<dbReference type="AlphaFoldDB" id="A0A336LS11"/>
<evidence type="ECO:0000313" key="7">
    <source>
        <dbReference type="EMBL" id="SSX20720.1"/>
    </source>
</evidence>
<keyword evidence="2 5" id="KW-0479">Metal-binding</keyword>
<dbReference type="GO" id="GO:0042574">
    <property type="term" value="P:retinal metabolic process"/>
    <property type="evidence" value="ECO:0007669"/>
    <property type="project" value="TreeGrafter"/>
</dbReference>
<dbReference type="GO" id="GO:0003834">
    <property type="term" value="F:beta-carotene 15,15'-dioxygenase activity"/>
    <property type="evidence" value="ECO:0007669"/>
    <property type="project" value="TreeGrafter"/>
</dbReference>
<name>A0A336LS11_CULSO</name>
<dbReference type="GO" id="GO:0016121">
    <property type="term" value="P:carotene catabolic process"/>
    <property type="evidence" value="ECO:0007669"/>
    <property type="project" value="TreeGrafter"/>
</dbReference>
<feature type="binding site" evidence="5">
    <location>
        <position position="244"/>
    </location>
    <ligand>
        <name>Fe cation</name>
        <dbReference type="ChEBI" id="CHEBI:24875"/>
        <note>catalytic</note>
    </ligand>
</feature>
<sequence length="251" mass="28610">MQQNPDYAKLFRGRPLRFILPLIETDLKQAASLAKLTRSLSESTGISSISRFYKTFQNEIIDTSKNINQRFLDDYQGFHRWIRPKANSGDIEALLAKNLIKLDKTNCLAVRLSDGSIFCKPEILCNIGCETPRFYYEKYLGVKYRYFYAISSDVDAENPGTIIKVDTYNKTYRTWCEKNCYPSEPIFIPSPQSNAEDDGIILSSMVWGKELANKVGLLILCAKTLNEIGRAEFTTPGPVPKCLHGWFAFDK</sequence>
<evidence type="ECO:0000256" key="2">
    <source>
        <dbReference type="ARBA" id="ARBA00022723"/>
    </source>
</evidence>
<keyword evidence="3" id="KW-0560">Oxidoreductase</keyword>
<dbReference type="Pfam" id="PF03055">
    <property type="entry name" value="RPE65"/>
    <property type="match status" value="1"/>
</dbReference>
<comment type="similarity">
    <text evidence="1">Belongs to the carotenoid oxygenase family.</text>
</comment>
<reference evidence="7" key="2">
    <citation type="submission" date="2018-07" db="EMBL/GenBank/DDBJ databases">
        <authorList>
            <person name="Quirk P.G."/>
            <person name="Krulwich T.A."/>
        </authorList>
    </citation>
    <scope>NUCLEOTIDE SEQUENCE</scope>
</reference>
<dbReference type="EMBL" id="UFQT01000139">
    <property type="protein sequence ID" value="SSX20720.1"/>
    <property type="molecule type" value="Genomic_DNA"/>
</dbReference>
<dbReference type="GO" id="GO:0046872">
    <property type="term" value="F:metal ion binding"/>
    <property type="evidence" value="ECO:0007669"/>
    <property type="project" value="UniProtKB-KW"/>
</dbReference>
<comment type="cofactor">
    <cofactor evidence="5">
        <name>Fe(2+)</name>
        <dbReference type="ChEBI" id="CHEBI:29033"/>
    </cofactor>
    <text evidence="5">Binds 1 Fe(2+) ion per subunit.</text>
</comment>
<dbReference type="EMBL" id="UFQS01000139">
    <property type="protein sequence ID" value="SSX00340.1"/>
    <property type="molecule type" value="Genomic_DNA"/>
</dbReference>
<dbReference type="VEuPathDB" id="VectorBase:CSON002372"/>
<evidence type="ECO:0000256" key="3">
    <source>
        <dbReference type="ARBA" id="ARBA00023002"/>
    </source>
</evidence>
<organism evidence="7">
    <name type="scientific">Culicoides sonorensis</name>
    <name type="common">Biting midge</name>
    <dbReference type="NCBI Taxonomy" id="179676"/>
    <lineage>
        <taxon>Eukaryota</taxon>
        <taxon>Metazoa</taxon>
        <taxon>Ecdysozoa</taxon>
        <taxon>Arthropoda</taxon>
        <taxon>Hexapoda</taxon>
        <taxon>Insecta</taxon>
        <taxon>Pterygota</taxon>
        <taxon>Neoptera</taxon>
        <taxon>Endopterygota</taxon>
        <taxon>Diptera</taxon>
        <taxon>Nematocera</taxon>
        <taxon>Chironomoidea</taxon>
        <taxon>Ceratopogonidae</taxon>
        <taxon>Ceratopogoninae</taxon>
        <taxon>Culicoides</taxon>
        <taxon>Monoculicoides</taxon>
    </lineage>
</organism>
<dbReference type="PANTHER" id="PTHR10543:SF24">
    <property type="entry name" value="CAROTENOID ISOMEROOXYGENASE"/>
    <property type="match status" value="1"/>
</dbReference>